<evidence type="ECO:0000256" key="1">
    <source>
        <dbReference type="ARBA" id="ARBA00004496"/>
    </source>
</evidence>
<evidence type="ECO:0000256" key="9">
    <source>
        <dbReference type="ARBA" id="ARBA00047937"/>
    </source>
</evidence>
<dbReference type="Proteomes" id="UP001194469">
    <property type="component" value="Unassembled WGS sequence"/>
</dbReference>
<proteinExistence type="inferred from homology"/>
<dbReference type="Pfam" id="PF05746">
    <property type="entry name" value="DALR_1"/>
    <property type="match status" value="1"/>
</dbReference>
<evidence type="ECO:0000256" key="6">
    <source>
        <dbReference type="ARBA" id="ARBA00022840"/>
    </source>
</evidence>
<dbReference type="PRINTS" id="PR01045">
    <property type="entry name" value="TRNASYNTHGB"/>
</dbReference>
<dbReference type="EC" id="6.1.1.14" evidence="10"/>
<name>A0ABS0J932_9BACT</name>
<evidence type="ECO:0000256" key="5">
    <source>
        <dbReference type="ARBA" id="ARBA00022741"/>
    </source>
</evidence>
<dbReference type="SUPFAM" id="SSF109604">
    <property type="entry name" value="HD-domain/PDEase-like"/>
    <property type="match status" value="1"/>
</dbReference>
<reference evidence="12 13" key="1">
    <citation type="submission" date="2019-08" db="EMBL/GenBank/DDBJ databases">
        <authorList>
            <person name="Luo N."/>
        </authorList>
    </citation>
    <scope>NUCLEOTIDE SEQUENCE [LARGE SCALE GENOMIC DNA]</scope>
    <source>
        <strain evidence="12 13">NCIMB 9442</strain>
    </source>
</reference>
<keyword evidence="13" id="KW-1185">Reference proteome</keyword>
<gene>
    <name evidence="10" type="primary">glyS</name>
    <name evidence="12" type="ORF">FVW20_18775</name>
</gene>
<evidence type="ECO:0000313" key="13">
    <source>
        <dbReference type="Proteomes" id="UP001194469"/>
    </source>
</evidence>
<keyword evidence="6 10" id="KW-0067">ATP-binding</keyword>
<accession>A0ABS0J932</accession>
<dbReference type="RefSeq" id="WP_196610758.1">
    <property type="nucleotide sequence ID" value="NZ_VRYY01000806.1"/>
</dbReference>
<evidence type="ECO:0000256" key="2">
    <source>
        <dbReference type="ARBA" id="ARBA00008226"/>
    </source>
</evidence>
<evidence type="ECO:0000256" key="7">
    <source>
        <dbReference type="ARBA" id="ARBA00022917"/>
    </source>
</evidence>
<evidence type="ECO:0000256" key="3">
    <source>
        <dbReference type="ARBA" id="ARBA00022490"/>
    </source>
</evidence>
<dbReference type="Pfam" id="PF02092">
    <property type="entry name" value="tRNA_synt_2f"/>
    <property type="match status" value="1"/>
</dbReference>
<dbReference type="PANTHER" id="PTHR30075">
    <property type="entry name" value="GLYCYL-TRNA SYNTHETASE"/>
    <property type="match status" value="1"/>
</dbReference>
<comment type="caution">
    <text evidence="12">The sequence shown here is derived from an EMBL/GenBank/DDBJ whole genome shotgun (WGS) entry which is preliminary data.</text>
</comment>
<evidence type="ECO:0000256" key="4">
    <source>
        <dbReference type="ARBA" id="ARBA00022598"/>
    </source>
</evidence>
<dbReference type="PROSITE" id="PS50861">
    <property type="entry name" value="AA_TRNA_LIGASE_II_GLYAB"/>
    <property type="match status" value="1"/>
</dbReference>
<keyword evidence="4 10" id="KW-0436">Ligase</keyword>
<evidence type="ECO:0000259" key="11">
    <source>
        <dbReference type="Pfam" id="PF05746"/>
    </source>
</evidence>
<comment type="catalytic activity">
    <reaction evidence="9 10">
        <text>tRNA(Gly) + glycine + ATP = glycyl-tRNA(Gly) + AMP + diphosphate</text>
        <dbReference type="Rhea" id="RHEA:16013"/>
        <dbReference type="Rhea" id="RHEA-COMP:9664"/>
        <dbReference type="Rhea" id="RHEA-COMP:9683"/>
        <dbReference type="ChEBI" id="CHEBI:30616"/>
        <dbReference type="ChEBI" id="CHEBI:33019"/>
        <dbReference type="ChEBI" id="CHEBI:57305"/>
        <dbReference type="ChEBI" id="CHEBI:78442"/>
        <dbReference type="ChEBI" id="CHEBI:78522"/>
        <dbReference type="ChEBI" id="CHEBI:456215"/>
        <dbReference type="EC" id="6.1.1.14"/>
    </reaction>
</comment>
<dbReference type="EMBL" id="VRYY01000806">
    <property type="protein sequence ID" value="MBG3878980.1"/>
    <property type="molecule type" value="Genomic_DNA"/>
</dbReference>
<dbReference type="HAMAP" id="MF_00255">
    <property type="entry name" value="Gly_tRNA_synth_beta"/>
    <property type="match status" value="1"/>
</dbReference>
<comment type="subunit">
    <text evidence="10">Tetramer of two alpha and two beta subunits.</text>
</comment>
<dbReference type="InterPro" id="IPR015944">
    <property type="entry name" value="Gly-tRNA-synth_bsu"/>
</dbReference>
<dbReference type="InterPro" id="IPR006194">
    <property type="entry name" value="Gly-tRNA-synth_heterodimer"/>
</dbReference>
<dbReference type="PANTHER" id="PTHR30075:SF2">
    <property type="entry name" value="GLYCINE--TRNA LIGASE, CHLOROPLASTIC_MITOCHONDRIAL 2"/>
    <property type="match status" value="1"/>
</dbReference>
<comment type="similarity">
    <text evidence="2 10">Belongs to the class-II aminoacyl-tRNA synthetase family.</text>
</comment>
<evidence type="ECO:0000256" key="10">
    <source>
        <dbReference type="HAMAP-Rule" id="MF_00255"/>
    </source>
</evidence>
<evidence type="ECO:0000313" key="12">
    <source>
        <dbReference type="EMBL" id="MBG3878980.1"/>
    </source>
</evidence>
<dbReference type="NCBIfam" id="TIGR00211">
    <property type="entry name" value="glyS"/>
    <property type="match status" value="1"/>
</dbReference>
<evidence type="ECO:0000256" key="8">
    <source>
        <dbReference type="ARBA" id="ARBA00023146"/>
    </source>
</evidence>
<keyword evidence="7 10" id="KW-0648">Protein biosynthesis</keyword>
<feature type="domain" description="DALR anticodon binding" evidence="11">
    <location>
        <begin position="593"/>
        <end position="691"/>
    </location>
</feature>
<keyword evidence="5 10" id="KW-0547">Nucleotide-binding</keyword>
<dbReference type="InterPro" id="IPR008909">
    <property type="entry name" value="DALR_anticod-bd"/>
</dbReference>
<organism evidence="12 13">
    <name type="scientific">Nitratidesulfovibrio oxamicus</name>
    <dbReference type="NCBI Taxonomy" id="32016"/>
    <lineage>
        <taxon>Bacteria</taxon>
        <taxon>Pseudomonadati</taxon>
        <taxon>Thermodesulfobacteriota</taxon>
        <taxon>Desulfovibrionia</taxon>
        <taxon>Desulfovibrionales</taxon>
        <taxon>Desulfovibrionaceae</taxon>
        <taxon>Nitratidesulfovibrio</taxon>
    </lineage>
</organism>
<keyword evidence="8 10" id="KW-0030">Aminoacyl-tRNA synthetase</keyword>
<comment type="subcellular location">
    <subcellularLocation>
        <location evidence="1 10">Cytoplasm</location>
    </subcellularLocation>
</comment>
<keyword evidence="3 10" id="KW-0963">Cytoplasm</keyword>
<sequence>MSQFVLEIGFEELPSRFLPGLERELAERFARALDDNGVEHESIRVLTTPRRAAVLIEGINPVQREAEEVVPGPPVRVAFDAEGKPTKAAEGFARTQGVDMADIFTLSTDKGEYIAVRKRTGGAMSADLIAAACPAIVAALPFPKRMRWGSGDFTFGRPLRWLLALFDDAVVPFEVGGVVSGGVTWGHRIHGAGPLVVKSADDYLNVVTEKGGVTPDPAERRAMILAGGNAAAEAAGGRILWKESLLDEVQGLAEHPVPLLGDIDPSFLELPREVLLTSMESHQKSFGVEGPDGALLPHFLTVLNLTPLDGALVKKGWERVLRARLEDGRFFWKTDLAASFDAWLAELDNVIFLGPLGSMGDKTRRLEKLCAWLAASQVKVGGVADEAACARAGRLSKADLVSEMVGEFDTLQGIMGGIYARRMGEPETVAAALAEQYLPAGPDSPVPGTLAGALLSVADKADTMAGCFGLGMIPTGAADPYALRRCALGIARIVLEHGLRIDVRELFRTALALYGERAWKLAPADALVKLEEFFMARLRNHFMAAGHETLLVEAALAADTPEGAGIDVRAAGARLAALSDFSRRDDFGSAVLTFKRASNIIRKQGQEGGTVLDGAYSHALLAEDAEKALAARLEEVAPRFDALWAADDFASLFGLLGELRPAVDAFFDGVMVMCDDATVRANRLNLLKALTLRLGRLADFGALQM</sequence>
<protein>
    <recommendedName>
        <fullName evidence="10">Glycine--tRNA ligase beta subunit</fullName>
        <ecNumber evidence="10">6.1.1.14</ecNumber>
    </recommendedName>
    <alternativeName>
        <fullName evidence="10">Glycyl-tRNA synthetase beta subunit</fullName>
        <shortName evidence="10">GlyRS</shortName>
    </alternativeName>
</protein>
<dbReference type="GO" id="GO:0004820">
    <property type="term" value="F:glycine-tRNA ligase activity"/>
    <property type="evidence" value="ECO:0007669"/>
    <property type="project" value="UniProtKB-EC"/>
</dbReference>